<gene>
    <name evidence="9" type="primary">pncB</name>
    <name evidence="9" type="ORF">SALLE_v1c07200</name>
</gene>
<evidence type="ECO:0000256" key="1">
    <source>
        <dbReference type="ARBA" id="ARBA00004952"/>
    </source>
</evidence>
<dbReference type="InterPro" id="IPR053190">
    <property type="entry name" value="NAPRTase-like"/>
</dbReference>
<name>A0A345Z461_9MOLU</name>
<dbReference type="InterPro" id="IPR037128">
    <property type="entry name" value="Quinolinate_PRibosylTase_N_sf"/>
</dbReference>
<dbReference type="GO" id="GO:0004516">
    <property type="term" value="F:nicotinate phosphoribosyltransferase activity"/>
    <property type="evidence" value="ECO:0007669"/>
    <property type="project" value="UniProtKB-EC"/>
</dbReference>
<proteinExistence type="predicted"/>
<dbReference type="InterPro" id="IPR013785">
    <property type="entry name" value="Aldolase_TIM"/>
</dbReference>
<accession>A0A345Z461</accession>
<dbReference type="InterPro" id="IPR022412">
    <property type="entry name" value="Quinolinate_PRibosylTrfase_N"/>
</dbReference>
<dbReference type="EMBL" id="CP031376">
    <property type="protein sequence ID" value="AXK51390.1"/>
    <property type="molecule type" value="Genomic_DNA"/>
</dbReference>
<feature type="domain" description="Quinolinate phosphoribosyl transferase N-terminal" evidence="8">
    <location>
        <begin position="32"/>
        <end position="112"/>
    </location>
</feature>
<keyword evidence="3" id="KW-0597">Phosphoprotein</keyword>
<dbReference type="GO" id="GO:0009435">
    <property type="term" value="P:NAD+ biosynthetic process"/>
    <property type="evidence" value="ECO:0007669"/>
    <property type="project" value="UniProtKB-UniPathway"/>
</dbReference>
<evidence type="ECO:0000256" key="4">
    <source>
        <dbReference type="ARBA" id="ARBA00022598"/>
    </source>
</evidence>
<dbReference type="Proteomes" id="UP000254792">
    <property type="component" value="Chromosome"/>
</dbReference>
<evidence type="ECO:0000256" key="3">
    <source>
        <dbReference type="ARBA" id="ARBA00022553"/>
    </source>
</evidence>
<evidence type="ECO:0000313" key="9">
    <source>
        <dbReference type="EMBL" id="AXK51390.1"/>
    </source>
</evidence>
<evidence type="ECO:0000256" key="5">
    <source>
        <dbReference type="ARBA" id="ARBA00022642"/>
    </source>
</evidence>
<keyword evidence="5" id="KW-0662">Pyridine nucleotide biosynthesis</keyword>
<dbReference type="GO" id="GO:0004514">
    <property type="term" value="F:nicotinate-nucleotide diphosphorylase (carboxylating) activity"/>
    <property type="evidence" value="ECO:0007669"/>
    <property type="project" value="UniProtKB-EC"/>
</dbReference>
<keyword evidence="4" id="KW-0436">Ligase</keyword>
<sequence>MKANKYHFDERVLNNEYLADYFIKTKTILEKNNPEAKITMQFFQRTENAILSGIDVVIELLKFSCKKFEELEIWALPETSIINPLEPVLRITGHYQDFGFLEGMIDGILSRMTSVATNSARIMQAAGSKTVLNMNDRADIYFNQAFDGLASYHGGMTNFVSLAAIEFIDDLRVKKPSGTMPHALIQAYNGDLIAALKDFEKTYPQVPLVALIDYNNDCITDALKCCKEFKERLKFVRIDTAKNLVDKSLQSIKPEKGQELNGVNVELVKRLRSSLDQEGYGHVKIIVSSGFDSQKISQFERQNAPVDIYGVGEAITKSVSSFTGDSVLLNGVKQAKFGREYIESSRLVRIN</sequence>
<dbReference type="PANTHER" id="PTHR43202:SF1">
    <property type="entry name" value="NICOTINATE PHOSPHORIBOSYLTRANSFERASE"/>
    <property type="match status" value="1"/>
</dbReference>
<keyword evidence="10" id="KW-1185">Reference proteome</keyword>
<comment type="catalytic activity">
    <reaction evidence="6">
        <text>nicotinate beta-D-ribonucleotide + CO2 + diphosphate = quinolinate + 5-phospho-alpha-D-ribose 1-diphosphate + 2 H(+)</text>
        <dbReference type="Rhea" id="RHEA:12733"/>
        <dbReference type="ChEBI" id="CHEBI:15378"/>
        <dbReference type="ChEBI" id="CHEBI:16526"/>
        <dbReference type="ChEBI" id="CHEBI:29959"/>
        <dbReference type="ChEBI" id="CHEBI:33019"/>
        <dbReference type="ChEBI" id="CHEBI:57502"/>
        <dbReference type="ChEBI" id="CHEBI:58017"/>
        <dbReference type="EC" id="2.4.2.19"/>
    </reaction>
</comment>
<comment type="pathway">
    <text evidence="1">Cofactor biosynthesis; NAD(+) biosynthesis; nicotinate D-ribonucleotide from nicotinate: step 1/1.</text>
</comment>
<protein>
    <recommendedName>
        <fullName evidence="2">nicotinate phosphoribosyltransferase</fullName>
        <ecNumber evidence="2">6.3.4.21</ecNumber>
    </recommendedName>
</protein>
<dbReference type="SUPFAM" id="SSF54675">
    <property type="entry name" value="Nicotinate/Quinolinate PRTase N-terminal domain-like"/>
    <property type="match status" value="1"/>
</dbReference>
<dbReference type="Gene3D" id="3.20.20.70">
    <property type="entry name" value="Aldolase class I"/>
    <property type="match status" value="1"/>
</dbReference>
<dbReference type="KEGG" id="salx:SALLE_v1c07200"/>
<evidence type="ECO:0000256" key="7">
    <source>
        <dbReference type="ARBA" id="ARBA00048668"/>
    </source>
</evidence>
<evidence type="ECO:0000256" key="6">
    <source>
        <dbReference type="ARBA" id="ARBA00047445"/>
    </source>
</evidence>
<evidence type="ECO:0000256" key="2">
    <source>
        <dbReference type="ARBA" id="ARBA00013236"/>
    </source>
</evidence>
<reference evidence="9 10" key="1">
    <citation type="submission" date="2018-07" db="EMBL/GenBank/DDBJ databases">
        <title>Complete genome sequence of Spiroplasma alleghenense PLHS-1 (ATCC 51752).</title>
        <authorList>
            <person name="Chou L."/>
            <person name="Lee T.-Y."/>
            <person name="Tsai Y.-M."/>
            <person name="Kuo C.-H."/>
        </authorList>
    </citation>
    <scope>NUCLEOTIDE SEQUENCE [LARGE SCALE GENOMIC DNA]</scope>
    <source>
        <strain evidence="9 10">PLHS-1</strain>
    </source>
</reference>
<dbReference type="InterPro" id="IPR007229">
    <property type="entry name" value="Nic_PRibTrfase-Fam"/>
</dbReference>
<dbReference type="InterPro" id="IPR036068">
    <property type="entry name" value="Nicotinate_pribotase-like_C"/>
</dbReference>
<dbReference type="Pfam" id="PF02749">
    <property type="entry name" value="QRPTase_N"/>
    <property type="match status" value="1"/>
</dbReference>
<organism evidence="9 10">
    <name type="scientific">Spiroplasma alleghenense</name>
    <dbReference type="NCBI Taxonomy" id="216931"/>
    <lineage>
        <taxon>Bacteria</taxon>
        <taxon>Bacillati</taxon>
        <taxon>Mycoplasmatota</taxon>
        <taxon>Mollicutes</taxon>
        <taxon>Entomoplasmatales</taxon>
        <taxon>Spiroplasmataceae</taxon>
        <taxon>Spiroplasma</taxon>
    </lineage>
</organism>
<dbReference type="Gene3D" id="3.90.1170.20">
    <property type="entry name" value="Quinolinate phosphoribosyl transferase, N-terminal domain"/>
    <property type="match status" value="1"/>
</dbReference>
<keyword evidence="9" id="KW-0808">Transferase</keyword>
<dbReference type="PIRSF" id="PIRSF000484">
    <property type="entry name" value="NAPRT"/>
    <property type="match status" value="1"/>
</dbReference>
<dbReference type="AlphaFoldDB" id="A0A345Z461"/>
<evidence type="ECO:0000313" key="10">
    <source>
        <dbReference type="Proteomes" id="UP000254792"/>
    </source>
</evidence>
<keyword evidence="9" id="KW-0328">Glycosyltransferase</keyword>
<dbReference type="EC" id="6.3.4.21" evidence="2"/>
<dbReference type="PANTHER" id="PTHR43202">
    <property type="entry name" value="NICOTINATE-NUCLEOTIDE PYROPHOSPHORYLASE"/>
    <property type="match status" value="1"/>
</dbReference>
<dbReference type="NCBIfam" id="NF005529">
    <property type="entry name" value="PRK07188.1"/>
    <property type="match status" value="1"/>
</dbReference>
<dbReference type="SUPFAM" id="SSF51690">
    <property type="entry name" value="Nicotinate/Quinolinate PRTase C-terminal domain-like"/>
    <property type="match status" value="1"/>
</dbReference>
<evidence type="ECO:0000259" key="8">
    <source>
        <dbReference type="Pfam" id="PF02749"/>
    </source>
</evidence>
<dbReference type="UniPathway" id="UPA00253">
    <property type="reaction ID" value="UER00457"/>
</dbReference>
<comment type="catalytic activity">
    <reaction evidence="7">
        <text>5-phospho-alpha-D-ribose 1-diphosphate + nicotinate + ATP + H2O = nicotinate beta-D-ribonucleotide + ADP + phosphate + diphosphate</text>
        <dbReference type="Rhea" id="RHEA:36163"/>
        <dbReference type="ChEBI" id="CHEBI:15377"/>
        <dbReference type="ChEBI" id="CHEBI:30616"/>
        <dbReference type="ChEBI" id="CHEBI:32544"/>
        <dbReference type="ChEBI" id="CHEBI:33019"/>
        <dbReference type="ChEBI" id="CHEBI:43474"/>
        <dbReference type="ChEBI" id="CHEBI:57502"/>
        <dbReference type="ChEBI" id="CHEBI:58017"/>
        <dbReference type="ChEBI" id="CHEBI:456216"/>
        <dbReference type="EC" id="6.3.4.21"/>
    </reaction>
</comment>